<keyword evidence="12 13" id="KW-0472">Membrane</keyword>
<dbReference type="Gene3D" id="2.40.30.10">
    <property type="entry name" value="Translation factors"/>
    <property type="match status" value="1"/>
</dbReference>
<evidence type="ECO:0000256" key="12">
    <source>
        <dbReference type="ARBA" id="ARBA00023136"/>
    </source>
</evidence>
<comment type="cofactor">
    <cofactor evidence="1">
        <name>FAD</name>
        <dbReference type="ChEBI" id="CHEBI:57692"/>
    </cofactor>
</comment>
<name>A0A3M8LR00_9MICO</name>
<feature type="domain" description="FAD-binding FR-type" evidence="14">
    <location>
        <begin position="299"/>
        <end position="399"/>
    </location>
</feature>
<dbReference type="Gene3D" id="3.40.50.80">
    <property type="entry name" value="Nucleotide-binding domain of ferredoxin-NADP reductase (FNR) module"/>
    <property type="match status" value="1"/>
</dbReference>
<dbReference type="GO" id="GO:0046872">
    <property type="term" value="F:metal ion binding"/>
    <property type="evidence" value="ECO:0007669"/>
    <property type="project" value="UniProtKB-KW"/>
</dbReference>
<keyword evidence="10" id="KW-0408">Iron</keyword>
<proteinExistence type="predicted"/>
<evidence type="ECO:0000256" key="9">
    <source>
        <dbReference type="ARBA" id="ARBA00023002"/>
    </source>
</evidence>
<feature type="transmembrane region" description="Helical" evidence="13">
    <location>
        <begin position="274"/>
        <end position="294"/>
    </location>
</feature>
<keyword evidence="6" id="KW-0479">Metal-binding</keyword>
<evidence type="ECO:0000256" key="5">
    <source>
        <dbReference type="ARBA" id="ARBA00022714"/>
    </source>
</evidence>
<evidence type="ECO:0000256" key="7">
    <source>
        <dbReference type="ARBA" id="ARBA00022827"/>
    </source>
</evidence>
<dbReference type="GO" id="GO:0016491">
    <property type="term" value="F:oxidoreductase activity"/>
    <property type="evidence" value="ECO:0007669"/>
    <property type="project" value="UniProtKB-KW"/>
</dbReference>
<dbReference type="PROSITE" id="PS51384">
    <property type="entry name" value="FAD_FR"/>
    <property type="match status" value="1"/>
</dbReference>
<evidence type="ECO:0000256" key="3">
    <source>
        <dbReference type="ARBA" id="ARBA00022630"/>
    </source>
</evidence>
<comment type="subcellular location">
    <subcellularLocation>
        <location evidence="2">Membrane</location>
        <topology evidence="2">Multi-pass membrane protein</topology>
    </subcellularLocation>
</comment>
<dbReference type="Proteomes" id="UP000279859">
    <property type="component" value="Unassembled WGS sequence"/>
</dbReference>
<dbReference type="InterPro" id="IPR039261">
    <property type="entry name" value="FNR_nucleotide-bd"/>
</dbReference>
<keyword evidence="16" id="KW-1185">Reference proteome</keyword>
<sequence>MPRPRFTRRTFTLRPALGTDKGARLARRAAQPLVSSRLCHRNSQAARAVMGRSLAEAGPGGRMETSTLQRPVPARRPVSEWRLQIGHRRRLARADLLGVAAWVSAGMAIALWLAAAPVRLASPGDVITAAGIAAGMIGTDLILVMIVLAARIPVIERTIGHDAAMTVHGSLGKPALYLLLAHAGLLVVGYAATDGSSWLAETISLLTVSDVLLATLGLLGIAAVVITSIVAVRALLPYEAWYLIHLGSYVAVWIALPHQLSMGGMLAQGSWQRVYWLALYVGGFGAIVWFRFAVPLVRSIRHRVVVERVQQVAPGVVSLWLRGRNLNELQARGGQFFIWRFWSGSTWWHGHPLSLSAAPTPTHARVTVRALGHGSRRLASLRRGTRVSFAGPYGIFSDQARSRSRIAVAASGIGVTPIRAFLENLDAAPGAVTILLRARSERETYLWDEILAWARDTGAACYTSVGRRGAGSAAWLSATDEARGVSAATIWPDLAASDLYVCGPAGWADCVEADARRAGLHPEQLHRERFDW</sequence>
<evidence type="ECO:0000256" key="10">
    <source>
        <dbReference type="ARBA" id="ARBA00023004"/>
    </source>
</evidence>
<protein>
    <submittedName>
        <fullName evidence="15">Oxidoreductase</fullName>
    </submittedName>
</protein>
<feature type="transmembrane region" description="Helical" evidence="13">
    <location>
        <begin position="127"/>
        <end position="154"/>
    </location>
</feature>
<evidence type="ECO:0000313" key="16">
    <source>
        <dbReference type="Proteomes" id="UP000279859"/>
    </source>
</evidence>
<organism evidence="15 16">
    <name type="scientific">Cryobacterium tepidiphilum</name>
    <dbReference type="NCBI Taxonomy" id="2486026"/>
    <lineage>
        <taxon>Bacteria</taxon>
        <taxon>Bacillati</taxon>
        <taxon>Actinomycetota</taxon>
        <taxon>Actinomycetes</taxon>
        <taxon>Micrococcales</taxon>
        <taxon>Microbacteriaceae</taxon>
        <taxon>Cryobacterium</taxon>
    </lineage>
</organism>
<dbReference type="InterPro" id="IPR017927">
    <property type="entry name" value="FAD-bd_FR_type"/>
</dbReference>
<comment type="caution">
    <text evidence="15">The sequence shown here is derived from an EMBL/GenBank/DDBJ whole genome shotgun (WGS) entry which is preliminary data.</text>
</comment>
<dbReference type="InterPro" id="IPR050415">
    <property type="entry name" value="MRET"/>
</dbReference>
<dbReference type="SUPFAM" id="SSF52343">
    <property type="entry name" value="Ferredoxin reductase-like, C-terminal NADP-linked domain"/>
    <property type="match status" value="1"/>
</dbReference>
<keyword evidence="8 13" id="KW-1133">Transmembrane helix</keyword>
<dbReference type="GO" id="GO:0050660">
    <property type="term" value="F:flavin adenine dinucleotide binding"/>
    <property type="evidence" value="ECO:0007669"/>
    <property type="project" value="TreeGrafter"/>
</dbReference>
<dbReference type="InterPro" id="IPR017938">
    <property type="entry name" value="Riboflavin_synthase-like_b-brl"/>
</dbReference>
<reference evidence="15 16" key="1">
    <citation type="submission" date="2018-11" db="EMBL/GenBank/DDBJ databases">
        <title>Cryobacterium sp. nov., isolated from rhizosphere soil of lettuce.</title>
        <authorList>
            <person name="Wang Y."/>
        </authorList>
    </citation>
    <scope>NUCLEOTIDE SEQUENCE [LARGE SCALE GENOMIC DNA]</scope>
    <source>
        <strain evidence="15 16">NEAU-85</strain>
    </source>
</reference>
<accession>A0A3M8LR00</accession>
<dbReference type="PANTHER" id="PTHR47354:SF8">
    <property type="entry name" value="1,2-PHENYLACETYL-COA EPOXIDASE, SUBUNIT E"/>
    <property type="match status" value="1"/>
</dbReference>
<keyword evidence="11" id="KW-0411">Iron-sulfur</keyword>
<evidence type="ECO:0000313" key="15">
    <source>
        <dbReference type="EMBL" id="RNE67299.1"/>
    </source>
</evidence>
<keyword evidence="5" id="KW-0001">2Fe-2S</keyword>
<evidence type="ECO:0000256" key="1">
    <source>
        <dbReference type="ARBA" id="ARBA00001974"/>
    </source>
</evidence>
<dbReference type="AlphaFoldDB" id="A0A3M8LR00"/>
<dbReference type="GO" id="GO:0051537">
    <property type="term" value="F:2 iron, 2 sulfur cluster binding"/>
    <property type="evidence" value="ECO:0007669"/>
    <property type="project" value="UniProtKB-KW"/>
</dbReference>
<feature type="transmembrane region" description="Helical" evidence="13">
    <location>
        <begin position="212"/>
        <end position="236"/>
    </location>
</feature>
<evidence type="ECO:0000256" key="11">
    <source>
        <dbReference type="ARBA" id="ARBA00023014"/>
    </source>
</evidence>
<dbReference type="SUPFAM" id="SSF63380">
    <property type="entry name" value="Riboflavin synthase domain-like"/>
    <property type="match status" value="1"/>
</dbReference>
<keyword evidence="7" id="KW-0274">FAD</keyword>
<feature type="transmembrane region" description="Helical" evidence="13">
    <location>
        <begin position="243"/>
        <end position="262"/>
    </location>
</feature>
<dbReference type="Pfam" id="PF01794">
    <property type="entry name" value="Ferric_reduct"/>
    <property type="match status" value="1"/>
</dbReference>
<evidence type="ECO:0000256" key="4">
    <source>
        <dbReference type="ARBA" id="ARBA00022692"/>
    </source>
</evidence>
<evidence type="ECO:0000256" key="6">
    <source>
        <dbReference type="ARBA" id="ARBA00022723"/>
    </source>
</evidence>
<feature type="transmembrane region" description="Helical" evidence="13">
    <location>
        <begin position="96"/>
        <end position="115"/>
    </location>
</feature>
<evidence type="ECO:0000256" key="2">
    <source>
        <dbReference type="ARBA" id="ARBA00004141"/>
    </source>
</evidence>
<dbReference type="EMBL" id="RDSR01000001">
    <property type="protein sequence ID" value="RNE67299.1"/>
    <property type="molecule type" value="Genomic_DNA"/>
</dbReference>
<dbReference type="InterPro" id="IPR013130">
    <property type="entry name" value="Fe3_Rdtase_TM_dom"/>
</dbReference>
<evidence type="ECO:0000256" key="8">
    <source>
        <dbReference type="ARBA" id="ARBA00022989"/>
    </source>
</evidence>
<feature type="transmembrane region" description="Helical" evidence="13">
    <location>
        <begin position="175"/>
        <end position="192"/>
    </location>
</feature>
<evidence type="ECO:0000256" key="13">
    <source>
        <dbReference type="SAM" id="Phobius"/>
    </source>
</evidence>
<gene>
    <name evidence="15" type="ORF">EEJ31_00510</name>
</gene>
<keyword evidence="4 13" id="KW-0812">Transmembrane</keyword>
<dbReference type="GO" id="GO:0016020">
    <property type="term" value="C:membrane"/>
    <property type="evidence" value="ECO:0007669"/>
    <property type="project" value="UniProtKB-SubCell"/>
</dbReference>
<dbReference type="PANTHER" id="PTHR47354">
    <property type="entry name" value="NADH OXIDOREDUCTASE HCR"/>
    <property type="match status" value="1"/>
</dbReference>
<keyword evidence="3" id="KW-0285">Flavoprotein</keyword>
<evidence type="ECO:0000259" key="14">
    <source>
        <dbReference type="PROSITE" id="PS51384"/>
    </source>
</evidence>
<keyword evidence="9" id="KW-0560">Oxidoreductase</keyword>